<reference evidence="2" key="1">
    <citation type="submission" date="2020-05" db="EMBL/GenBank/DDBJ databases">
        <authorList>
            <person name="Chiriac C."/>
            <person name="Salcher M."/>
            <person name="Ghai R."/>
            <person name="Kavagutti S V."/>
        </authorList>
    </citation>
    <scope>NUCLEOTIDE SEQUENCE</scope>
</reference>
<name>A0A6J7WIH6_9CAUD</name>
<accession>A0A6J7WIH6</accession>
<proteinExistence type="predicted"/>
<evidence type="ECO:0000313" key="2">
    <source>
        <dbReference type="EMBL" id="CAB5208627.1"/>
    </source>
</evidence>
<evidence type="ECO:0000313" key="1">
    <source>
        <dbReference type="EMBL" id="CAB4125217.1"/>
    </source>
</evidence>
<organism evidence="2">
    <name type="scientific">uncultured Caudovirales phage</name>
    <dbReference type="NCBI Taxonomy" id="2100421"/>
    <lineage>
        <taxon>Viruses</taxon>
        <taxon>Duplodnaviria</taxon>
        <taxon>Heunggongvirae</taxon>
        <taxon>Uroviricota</taxon>
        <taxon>Caudoviricetes</taxon>
        <taxon>Peduoviridae</taxon>
        <taxon>Maltschvirus</taxon>
        <taxon>Maltschvirus maltsch</taxon>
    </lineage>
</organism>
<dbReference type="EMBL" id="LR798231">
    <property type="protein sequence ID" value="CAB5208627.1"/>
    <property type="molecule type" value="Genomic_DNA"/>
</dbReference>
<protein>
    <submittedName>
        <fullName evidence="2">Uncharacterized protein</fullName>
    </submittedName>
</protein>
<sequence length="233" mass="26575">MRLNELSPVHYHDTLNPLIWEGTQLKTEVRYKLLAIAHHFAKFLNVPKLNLRDITISGSNAAFGYSDSSDLDLHLVVDMPKDKPELAELYTAKKNNYNFAHNITVKGIDVELYVQDVQQPHHSAGIYSILNDKWLTKPKHQPPNIEDREVTSKARNYSAKINQAMRSNDLNTAKETMADIRRLRQAGLEAGGEYSVENLAFKLLRSRGKIDKFVKHINKLQSAELSLGERNED</sequence>
<gene>
    <name evidence="2" type="ORF">UFOVP181_92</name>
    <name evidence="1" type="ORF">UFOVP57_70</name>
</gene>
<dbReference type="EMBL" id="LR796187">
    <property type="protein sequence ID" value="CAB4125217.1"/>
    <property type="molecule type" value="Genomic_DNA"/>
</dbReference>